<reference evidence="1 2" key="1">
    <citation type="submission" date="2019-10" db="EMBL/GenBank/DDBJ databases">
        <title>Whole genome shotgun sequence of Acrocarpospora macrocephala NBRC 16266.</title>
        <authorList>
            <person name="Ichikawa N."/>
            <person name="Kimura A."/>
            <person name="Kitahashi Y."/>
            <person name="Komaki H."/>
            <person name="Oguchi A."/>
        </authorList>
    </citation>
    <scope>NUCLEOTIDE SEQUENCE [LARGE SCALE GENOMIC DNA]</scope>
    <source>
        <strain evidence="1 2">NBRC 16266</strain>
    </source>
</reference>
<accession>A0A5M3WVL6</accession>
<keyword evidence="2" id="KW-1185">Reference proteome</keyword>
<comment type="caution">
    <text evidence="1">The sequence shown here is derived from an EMBL/GenBank/DDBJ whole genome shotgun (WGS) entry which is preliminary data.</text>
</comment>
<dbReference type="AlphaFoldDB" id="A0A5M3WVL6"/>
<protein>
    <submittedName>
        <fullName evidence="1">Uncharacterized protein</fullName>
    </submittedName>
</protein>
<gene>
    <name evidence="1" type="ORF">Amac_063470</name>
</gene>
<name>A0A5M3WVL6_9ACTN</name>
<dbReference type="EMBL" id="BLAE01000038">
    <property type="protein sequence ID" value="GES12750.1"/>
    <property type="molecule type" value="Genomic_DNA"/>
</dbReference>
<evidence type="ECO:0000313" key="1">
    <source>
        <dbReference type="EMBL" id="GES12750.1"/>
    </source>
</evidence>
<evidence type="ECO:0000313" key="2">
    <source>
        <dbReference type="Proteomes" id="UP000331127"/>
    </source>
</evidence>
<proteinExistence type="predicted"/>
<sequence length="47" mass="4984">MVLTSGVPLPACFVYVGKHGYLSDENGQVPAYTGRGCLLFQRGGRAP</sequence>
<dbReference type="Proteomes" id="UP000331127">
    <property type="component" value="Unassembled WGS sequence"/>
</dbReference>
<organism evidence="1 2">
    <name type="scientific">Acrocarpospora macrocephala</name>
    <dbReference type="NCBI Taxonomy" id="150177"/>
    <lineage>
        <taxon>Bacteria</taxon>
        <taxon>Bacillati</taxon>
        <taxon>Actinomycetota</taxon>
        <taxon>Actinomycetes</taxon>
        <taxon>Streptosporangiales</taxon>
        <taxon>Streptosporangiaceae</taxon>
        <taxon>Acrocarpospora</taxon>
    </lineage>
</organism>